<evidence type="ECO:0000313" key="1">
    <source>
        <dbReference type="EMBL" id="SBW28385.1"/>
    </source>
</evidence>
<organism evidence="1 2">
    <name type="scientific">Citrobacter europaeus</name>
    <dbReference type="NCBI Taxonomy" id="1914243"/>
    <lineage>
        <taxon>Bacteria</taxon>
        <taxon>Pseudomonadati</taxon>
        <taxon>Pseudomonadota</taxon>
        <taxon>Gammaproteobacteria</taxon>
        <taxon>Enterobacterales</taxon>
        <taxon>Enterobacteriaceae</taxon>
        <taxon>Citrobacter</taxon>
    </lineage>
</organism>
<evidence type="ECO:0000313" key="2">
    <source>
        <dbReference type="Proteomes" id="UP000195338"/>
    </source>
</evidence>
<sequence length="51" mass="5635">MVLETIHQDGIAKAILYRQMSVDSVSCPERESEIIRPANDDDAITGSECRA</sequence>
<keyword evidence="2" id="KW-1185">Reference proteome</keyword>
<dbReference type="EMBL" id="FLUX01000047">
    <property type="protein sequence ID" value="SBW28385.1"/>
    <property type="molecule type" value="Genomic_DNA"/>
</dbReference>
<proteinExistence type="predicted"/>
<protein>
    <submittedName>
        <fullName evidence="1">Uncharacterized protein</fullName>
    </submittedName>
</protein>
<dbReference type="Proteomes" id="UP000195338">
    <property type="component" value="Unassembled WGS sequence"/>
</dbReference>
<accession>A0ABY0JVK7</accession>
<comment type="caution">
    <text evidence="1">The sequence shown here is derived from an EMBL/GenBank/DDBJ whole genome shotgun (WGS) entry which is preliminary data.</text>
</comment>
<name>A0ABY0JVK7_9ENTR</name>
<reference evidence="1 2" key="1">
    <citation type="submission" date="2016-04" db="EMBL/GenBank/DDBJ databases">
        <authorList>
            <person name="Mornico D."/>
        </authorList>
    </citation>
    <scope>NUCLEOTIDE SEQUENCE [LARGE SCALE GENOMIC DNA]</scope>
    <source>
        <strain evidence="1 2">A121</strain>
    </source>
</reference>
<gene>
    <name evidence="1" type="ORF">BN4901_4662</name>
</gene>